<proteinExistence type="predicted"/>
<dbReference type="Pfam" id="PF13992">
    <property type="entry name" value="YecR"/>
    <property type="match status" value="1"/>
</dbReference>
<dbReference type="AlphaFoldDB" id="A0A5R9RCH4"/>
<keyword evidence="2" id="KW-1185">Reference proteome</keyword>
<dbReference type="OrthoDB" id="8607336at2"/>
<sequence length="172" mass="18746">MDDKEVAVRRISLALLLIALTASSGCAVKKNFYASGGSRADGTVDLAYDVQQFEQPVVDVSQAQAIAKSKCQVWGYQDAEAFGGQTQHCNQFNGYGTCIAAQIVVKYQCLGNLGNQVGQNAPAPLLAQPQAQSSASGSLNKAQWQQQQLQMLQSTPMSYEEYQRRYQQIMAQ</sequence>
<dbReference type="PROSITE" id="PS51257">
    <property type="entry name" value="PROKAR_LIPOPROTEIN"/>
    <property type="match status" value="1"/>
</dbReference>
<comment type="caution">
    <text evidence="1">The sequence shown here is derived from an EMBL/GenBank/DDBJ whole genome shotgun (WGS) entry which is preliminary data.</text>
</comment>
<gene>
    <name evidence="1" type="ORF">FAS41_00690</name>
</gene>
<evidence type="ECO:0000313" key="1">
    <source>
        <dbReference type="EMBL" id="TLX81044.1"/>
    </source>
</evidence>
<evidence type="ECO:0000313" key="2">
    <source>
        <dbReference type="Proteomes" id="UP000306635"/>
    </source>
</evidence>
<dbReference type="InterPro" id="IPR025731">
    <property type="entry name" value="YecR-like"/>
</dbReference>
<protein>
    <recommendedName>
        <fullName evidence="3">YecR-like lipoprotein</fullName>
    </recommendedName>
</protein>
<dbReference type="Proteomes" id="UP000306635">
    <property type="component" value="Unassembled WGS sequence"/>
</dbReference>
<name>A0A5R9RCH4_9PSED</name>
<accession>A0A5R9RCH4</accession>
<dbReference type="EMBL" id="SWDV01000001">
    <property type="protein sequence ID" value="TLX81044.1"/>
    <property type="molecule type" value="Genomic_DNA"/>
</dbReference>
<organism evidence="1 2">
    <name type="scientific">Pseudomonas nicosulfuronedens</name>
    <dbReference type="NCBI Taxonomy" id="2571105"/>
    <lineage>
        <taxon>Bacteria</taxon>
        <taxon>Pseudomonadati</taxon>
        <taxon>Pseudomonadota</taxon>
        <taxon>Gammaproteobacteria</taxon>
        <taxon>Pseudomonadales</taxon>
        <taxon>Pseudomonadaceae</taxon>
        <taxon>Pseudomonas</taxon>
    </lineage>
</organism>
<reference evidence="1 2" key="1">
    <citation type="submission" date="2019-04" db="EMBL/GenBank/DDBJ databases">
        <authorList>
            <person name="Li M."/>
        </authorList>
    </citation>
    <scope>NUCLEOTIDE SEQUENCE [LARGE SCALE GENOMIC DNA]</scope>
    <source>
        <strain evidence="1 2">LAM1902</strain>
    </source>
</reference>
<evidence type="ECO:0008006" key="3">
    <source>
        <dbReference type="Google" id="ProtNLM"/>
    </source>
</evidence>